<dbReference type="KEGG" id="mik:FOE78_01415"/>
<accession>A0A516PUX5</accession>
<dbReference type="GO" id="GO:0005829">
    <property type="term" value="C:cytosol"/>
    <property type="evidence" value="ECO:0007669"/>
    <property type="project" value="TreeGrafter"/>
</dbReference>
<evidence type="ECO:0000256" key="5">
    <source>
        <dbReference type="ARBA" id="ARBA00022691"/>
    </source>
</evidence>
<dbReference type="EMBL" id="CP041692">
    <property type="protein sequence ID" value="QDP94751.1"/>
    <property type="molecule type" value="Genomic_DNA"/>
</dbReference>
<dbReference type="Proteomes" id="UP000319263">
    <property type="component" value="Chromosome"/>
</dbReference>
<dbReference type="EC" id="2.1.1.-" evidence="6"/>
<feature type="binding site" evidence="6">
    <location>
        <begin position="122"/>
        <end position="123"/>
    </location>
    <ligand>
        <name>S-adenosyl-L-methionine</name>
        <dbReference type="ChEBI" id="CHEBI:59789"/>
    </ligand>
</feature>
<keyword evidence="8" id="KW-1185">Reference proteome</keyword>
<comment type="function">
    <text evidence="6">Specifically methylates the N7 position of a guanine in 16S rRNA.</text>
</comment>
<comment type="caution">
    <text evidence="6">Lacks conserved residue(s) required for the propagation of feature annotation.</text>
</comment>
<dbReference type="HAMAP" id="MF_00074">
    <property type="entry name" value="16SrRNA_methyltr_G"/>
    <property type="match status" value="1"/>
</dbReference>
<reference evidence="7 8" key="1">
    <citation type="submission" date="2019-07" db="EMBL/GenBank/DDBJ databases">
        <title>Microlunatus dokdonensis sp. nov. isolated from the rhizospheric soil of the wild plant Elymus tsukushiensis.</title>
        <authorList>
            <person name="Ghim S.-Y."/>
            <person name="Hwang Y.-J."/>
            <person name="Son J.-S."/>
            <person name="Shin J.-H."/>
        </authorList>
    </citation>
    <scope>NUCLEOTIDE SEQUENCE [LARGE SCALE GENOMIC DNA]</scope>
    <source>
        <strain evidence="7 8">KUDC0627</strain>
    </source>
</reference>
<organism evidence="7 8">
    <name type="scientific">Microlunatus elymi</name>
    <dbReference type="NCBI Taxonomy" id="2596828"/>
    <lineage>
        <taxon>Bacteria</taxon>
        <taxon>Bacillati</taxon>
        <taxon>Actinomycetota</taxon>
        <taxon>Actinomycetes</taxon>
        <taxon>Propionibacteriales</taxon>
        <taxon>Propionibacteriaceae</taxon>
        <taxon>Microlunatus</taxon>
    </lineage>
</organism>
<keyword evidence="1 6" id="KW-0963">Cytoplasm</keyword>
<dbReference type="InterPro" id="IPR003682">
    <property type="entry name" value="rRNA_ssu_MeTfrase_G"/>
</dbReference>
<dbReference type="NCBIfam" id="TIGR00138">
    <property type="entry name" value="rsmG_gidB"/>
    <property type="match status" value="1"/>
</dbReference>
<dbReference type="InterPro" id="IPR029063">
    <property type="entry name" value="SAM-dependent_MTases_sf"/>
</dbReference>
<dbReference type="SUPFAM" id="SSF53335">
    <property type="entry name" value="S-adenosyl-L-methionine-dependent methyltransferases"/>
    <property type="match status" value="1"/>
</dbReference>
<keyword evidence="5 6" id="KW-0949">S-adenosyl-L-methionine</keyword>
<dbReference type="CDD" id="cd02440">
    <property type="entry name" value="AdoMet_MTases"/>
    <property type="match status" value="1"/>
</dbReference>
<proteinExistence type="inferred from homology"/>
<dbReference type="GO" id="GO:0070043">
    <property type="term" value="F:rRNA (guanine-N7-)-methyltransferase activity"/>
    <property type="evidence" value="ECO:0007669"/>
    <property type="project" value="UniProtKB-UniRule"/>
</dbReference>
<keyword evidence="3 6" id="KW-0489">Methyltransferase</keyword>
<comment type="similarity">
    <text evidence="6">Belongs to the methyltransferase superfamily. RNA methyltransferase RsmG family.</text>
</comment>
<protein>
    <recommendedName>
        <fullName evidence="6">Ribosomal RNA small subunit methyltransferase G</fullName>
        <ecNumber evidence="6">2.1.1.-</ecNumber>
    </recommendedName>
    <alternativeName>
        <fullName evidence="6">16S rRNA 7-methylguanosine methyltransferase</fullName>
        <shortName evidence="6">16S rRNA m7G methyltransferase</shortName>
    </alternativeName>
</protein>
<evidence type="ECO:0000256" key="1">
    <source>
        <dbReference type="ARBA" id="ARBA00022490"/>
    </source>
</evidence>
<dbReference type="AlphaFoldDB" id="A0A516PUX5"/>
<dbReference type="Pfam" id="PF02527">
    <property type="entry name" value="GidB"/>
    <property type="match status" value="1"/>
</dbReference>
<feature type="binding site" evidence="6">
    <location>
        <position position="75"/>
    </location>
    <ligand>
        <name>S-adenosyl-L-methionine</name>
        <dbReference type="ChEBI" id="CHEBI:59789"/>
    </ligand>
</feature>
<dbReference type="PANTHER" id="PTHR31760">
    <property type="entry name" value="S-ADENOSYL-L-METHIONINE-DEPENDENT METHYLTRANSFERASES SUPERFAMILY PROTEIN"/>
    <property type="match status" value="1"/>
</dbReference>
<evidence type="ECO:0000313" key="8">
    <source>
        <dbReference type="Proteomes" id="UP000319263"/>
    </source>
</evidence>
<comment type="subcellular location">
    <subcellularLocation>
        <location evidence="6">Cytoplasm</location>
    </subcellularLocation>
</comment>
<dbReference type="OrthoDB" id="9808773at2"/>
<keyword evidence="4 6" id="KW-0808">Transferase</keyword>
<dbReference type="Gene3D" id="3.40.50.150">
    <property type="entry name" value="Vaccinia Virus protein VP39"/>
    <property type="match status" value="1"/>
</dbReference>
<keyword evidence="2 6" id="KW-0698">rRNA processing</keyword>
<evidence type="ECO:0000256" key="4">
    <source>
        <dbReference type="ARBA" id="ARBA00022679"/>
    </source>
</evidence>
<gene>
    <name evidence="6 7" type="primary">rsmG</name>
    <name evidence="7" type="ORF">FOE78_01415</name>
</gene>
<evidence type="ECO:0000313" key="7">
    <source>
        <dbReference type="EMBL" id="QDP94751.1"/>
    </source>
</evidence>
<dbReference type="PANTHER" id="PTHR31760:SF0">
    <property type="entry name" value="S-ADENOSYL-L-METHIONINE-DEPENDENT METHYLTRANSFERASES SUPERFAMILY PROTEIN"/>
    <property type="match status" value="1"/>
</dbReference>
<dbReference type="RefSeq" id="WP_143984740.1">
    <property type="nucleotide sequence ID" value="NZ_CP041692.1"/>
</dbReference>
<feature type="binding site" evidence="6">
    <location>
        <position position="135"/>
    </location>
    <ligand>
        <name>S-adenosyl-L-methionine</name>
        <dbReference type="ChEBI" id="CHEBI:59789"/>
    </ligand>
</feature>
<name>A0A516PUX5_9ACTN</name>
<evidence type="ECO:0000256" key="6">
    <source>
        <dbReference type="HAMAP-Rule" id="MF_00074"/>
    </source>
</evidence>
<evidence type="ECO:0000256" key="2">
    <source>
        <dbReference type="ARBA" id="ARBA00022552"/>
    </source>
</evidence>
<sequence length="206" mass="22425">MADDRSEGIARETFSNFDQISQYVDILRNRGIAWGLIGPRETDRLWDRHVLNSVAMADLIPEGSTLVDVGSGAGLPGVPLAIGRPDLRVTLLEPLLRRFNFLTQAVEELGLAERISVVRARAEDHDGRFDVVTARAVAPLPRLLTWCLPLMAGNGELLALKGSSAAGEIDQASSMLAKRRLSAEVLSVRAHPQAEATQVVRVRSAR</sequence>
<evidence type="ECO:0000256" key="3">
    <source>
        <dbReference type="ARBA" id="ARBA00022603"/>
    </source>
</evidence>
<feature type="binding site" evidence="6">
    <location>
        <position position="70"/>
    </location>
    <ligand>
        <name>S-adenosyl-L-methionine</name>
        <dbReference type="ChEBI" id="CHEBI:59789"/>
    </ligand>
</feature>